<evidence type="ECO:0000313" key="3">
    <source>
        <dbReference type="Proteomes" id="UP000039865"/>
    </source>
</evidence>
<gene>
    <name evidence="2" type="primary">Contig4478.g4775</name>
    <name evidence="2" type="ORF">STYLEM_2135</name>
</gene>
<name>A0A077ZUB2_STYLE</name>
<dbReference type="EMBL" id="CCKQ01002065">
    <property type="protein sequence ID" value="CDW73159.1"/>
    <property type="molecule type" value="Genomic_DNA"/>
</dbReference>
<reference evidence="2 3" key="1">
    <citation type="submission" date="2014-06" db="EMBL/GenBank/DDBJ databases">
        <authorList>
            <person name="Swart Estienne"/>
        </authorList>
    </citation>
    <scope>NUCLEOTIDE SEQUENCE [LARGE SCALE GENOMIC DNA]</scope>
    <source>
        <strain evidence="2 3">130c</strain>
    </source>
</reference>
<sequence length="415" mass="48607">MKDSLTGWRNESIVDSVLSGGQEIIKGQLHISELQNYGNIPLRFNNESQLSQITEIHQQSGLIVKKDLKLLDQNEMDQIEMLNRALAQEDLENQIQKNTDAANQIKQYSRNKQEKTYKQNKKRQEFETPNKLNISLDPEIDAETQQQLKMTSKKNSTKELLVYLENRQLYNQQRIALKNQQRFFNRNSIDKQSMSRFSDENGQSNQQTEDDSNQIQLMLPKPKLINFESVYMHALEGTPFHEGRTTPVTQIKKQQRVTVQDLMLMKDAFIPSKMKQSLSHQKLNDSLQMRNALAKQQQLNQITAEHILLERSLKKQINRFSSKQEISPVRDQKQIMLERNQMIDTMSGTPNLKSLKHYKQIFSPEKRKIFALKNQIISQEMLIETPINEQQGYRQKNVINKISHIRDDSQDDLNR</sequence>
<organism evidence="2 3">
    <name type="scientific">Stylonychia lemnae</name>
    <name type="common">Ciliate</name>
    <dbReference type="NCBI Taxonomy" id="5949"/>
    <lineage>
        <taxon>Eukaryota</taxon>
        <taxon>Sar</taxon>
        <taxon>Alveolata</taxon>
        <taxon>Ciliophora</taxon>
        <taxon>Intramacronucleata</taxon>
        <taxon>Spirotrichea</taxon>
        <taxon>Stichotrichia</taxon>
        <taxon>Sporadotrichida</taxon>
        <taxon>Oxytrichidae</taxon>
        <taxon>Stylonychinae</taxon>
        <taxon>Stylonychia</taxon>
    </lineage>
</organism>
<feature type="region of interest" description="Disordered" evidence="1">
    <location>
        <begin position="191"/>
        <end position="212"/>
    </location>
</feature>
<evidence type="ECO:0000313" key="2">
    <source>
        <dbReference type="EMBL" id="CDW73159.1"/>
    </source>
</evidence>
<feature type="compositionally biased region" description="Polar residues" evidence="1">
    <location>
        <begin position="191"/>
        <end position="207"/>
    </location>
</feature>
<dbReference type="Proteomes" id="UP000039865">
    <property type="component" value="Unassembled WGS sequence"/>
</dbReference>
<dbReference type="InParanoid" id="A0A077ZUB2"/>
<dbReference type="AlphaFoldDB" id="A0A077ZUB2"/>
<evidence type="ECO:0000256" key="1">
    <source>
        <dbReference type="SAM" id="MobiDB-lite"/>
    </source>
</evidence>
<accession>A0A077ZUB2</accession>
<proteinExistence type="predicted"/>
<keyword evidence="3" id="KW-1185">Reference proteome</keyword>
<protein>
    <submittedName>
        <fullName evidence="2">Uncharacterized protein</fullName>
    </submittedName>
</protein>